<evidence type="ECO:0008006" key="3">
    <source>
        <dbReference type="Google" id="ProtNLM"/>
    </source>
</evidence>
<reference evidence="2" key="1">
    <citation type="submission" date="2016-10" db="EMBL/GenBank/DDBJ databases">
        <authorList>
            <person name="Varghese N."/>
            <person name="Submissions S."/>
        </authorList>
    </citation>
    <scope>NUCLEOTIDE SEQUENCE [LARGE SCALE GENOMIC DNA]</scope>
    <source>
        <strain evidence="2">M83</strain>
    </source>
</reference>
<dbReference type="Proteomes" id="UP000187651">
    <property type="component" value="Unassembled WGS sequence"/>
</dbReference>
<evidence type="ECO:0000313" key="2">
    <source>
        <dbReference type="Proteomes" id="UP000187651"/>
    </source>
</evidence>
<gene>
    <name evidence="1" type="ORF">SAMN05216544_1811</name>
</gene>
<dbReference type="OrthoDB" id="9802612at2"/>
<protein>
    <recommendedName>
        <fullName evidence="3">Transcriptional regulator, AbiEi antitoxin, Type IV TA system</fullName>
    </recommendedName>
</protein>
<dbReference type="EMBL" id="FNHZ01000005">
    <property type="protein sequence ID" value="SDN07549.1"/>
    <property type="molecule type" value="Genomic_DNA"/>
</dbReference>
<keyword evidence="2" id="KW-1185">Reference proteome</keyword>
<name>A0A1G9YEH8_9FIRM</name>
<proteinExistence type="predicted"/>
<sequence>MIKNRDRIINYFDSLPDSSVVAVNSLYEDKFTKMSQDAFFRAVERIASEGIITRLSKGLYVKKIEEGVTKEDVLLNYFFGDENDSGMFIGMRLYNKYSLTTIKSDIIELYSNKIKSNVSKIDNLIIKRPLVELDFDNTRVIEALEILQNYYDIPELNKLKFARYAKSFARGYNDEAAVLVLSNMKYKKSTIAFLKKILDMYKVKNSLQQYLSYASDYKVPTVQKLAR</sequence>
<accession>A0A1G9YEH8</accession>
<dbReference type="RefSeq" id="WP_074521857.1">
    <property type="nucleotide sequence ID" value="NZ_FNHZ01000005.1"/>
</dbReference>
<organism evidence="1 2">
    <name type="scientific">Lachnospira pectinoschiza</name>
    <dbReference type="NCBI Taxonomy" id="28052"/>
    <lineage>
        <taxon>Bacteria</taxon>
        <taxon>Bacillati</taxon>
        <taxon>Bacillota</taxon>
        <taxon>Clostridia</taxon>
        <taxon>Lachnospirales</taxon>
        <taxon>Lachnospiraceae</taxon>
        <taxon>Lachnospira</taxon>
    </lineage>
</organism>
<dbReference type="AlphaFoldDB" id="A0A1G9YEH8"/>
<evidence type="ECO:0000313" key="1">
    <source>
        <dbReference type="EMBL" id="SDN07549.1"/>
    </source>
</evidence>